<feature type="transmembrane region" description="Helical" evidence="1">
    <location>
        <begin position="61"/>
        <end position="80"/>
    </location>
</feature>
<dbReference type="AlphaFoldDB" id="A0A2A5RV45"/>
<comment type="caution">
    <text evidence="2">The sequence shown here is derived from an EMBL/GenBank/DDBJ whole genome shotgun (WGS) entry which is preliminary data.</text>
</comment>
<reference evidence="2 3" key="1">
    <citation type="submission" date="2014-12" db="EMBL/GenBank/DDBJ databases">
        <title>Draft genome sequences of 10 type strains of Lactococcus.</title>
        <authorList>
            <person name="Sun Z."/>
            <person name="Zhong Z."/>
            <person name="Liu W."/>
            <person name="Zhang W."/>
            <person name="Zhang H."/>
        </authorList>
    </citation>
    <scope>NUCLEOTIDE SEQUENCE [LARGE SCALE GENOMIC DNA]</scope>
    <source>
        <strain evidence="2 3">DSM 6634</strain>
    </source>
</reference>
<keyword evidence="1" id="KW-0472">Membrane</keyword>
<keyword evidence="3" id="KW-1185">Reference proteome</keyword>
<keyword evidence="1" id="KW-0812">Transmembrane</keyword>
<sequence length="84" mass="10305">MRKGQTYQSFRKVYNCDTFKIEFKSMWHIWEVILSIEIYFFTYQFNVGILKGLTTNFRDNLIFSIIPCLIIYRFMIYSSLELNY</sequence>
<name>A0A2A5RV45_9LACT</name>
<keyword evidence="1" id="KW-1133">Transmembrane helix</keyword>
<feature type="transmembrane region" description="Helical" evidence="1">
    <location>
        <begin position="21"/>
        <end position="41"/>
    </location>
</feature>
<organism evidence="2 3">
    <name type="scientific">Pseudolactococcus piscium</name>
    <dbReference type="NCBI Taxonomy" id="1364"/>
    <lineage>
        <taxon>Bacteria</taxon>
        <taxon>Bacillati</taxon>
        <taxon>Bacillota</taxon>
        <taxon>Bacilli</taxon>
        <taxon>Lactobacillales</taxon>
        <taxon>Streptococcaceae</taxon>
        <taxon>Pseudolactococcus</taxon>
    </lineage>
</organism>
<evidence type="ECO:0000256" key="1">
    <source>
        <dbReference type="SAM" id="Phobius"/>
    </source>
</evidence>
<proteinExistence type="predicted"/>
<accession>A0A2A5RV45</accession>
<dbReference type="EMBL" id="JXJW01000022">
    <property type="protein sequence ID" value="PCS05083.1"/>
    <property type="molecule type" value="Genomic_DNA"/>
</dbReference>
<protein>
    <submittedName>
        <fullName evidence="2">Uncharacterized protein</fullName>
    </submittedName>
</protein>
<gene>
    <name evidence="2" type="ORF">RU86_GL001287</name>
</gene>
<evidence type="ECO:0000313" key="2">
    <source>
        <dbReference type="EMBL" id="PCS05083.1"/>
    </source>
</evidence>
<evidence type="ECO:0000313" key="3">
    <source>
        <dbReference type="Proteomes" id="UP000218282"/>
    </source>
</evidence>
<dbReference type="Proteomes" id="UP000218282">
    <property type="component" value="Unassembled WGS sequence"/>
</dbReference>